<sequence>MKTKKLIILLSLIVVIAVVTGEILLGSTSKALGAILALIALVGLWLLHDLRNIPAKPATAALVTFYGDPERAQKVKKRGLRLFFLRGILYDYIPIEVEKQNIDIMVEGMVPGDHAPIKVIVSLTYVPNENLWRSLWEFQLTGGKKGVEDILRGLVQERISFWIQADGEGPKTGLDALKSREDAVAVLVKRILGEKLSKIPSDIPTPILFKYFDKIPPNEYEKKQFGENWSKVKEELDNDLKKLPDLIKILEERKKVIEIVKKGEGSEEIPGFGVVLKRLNVKIEGTGKWIESAQNVAKEKMDSEAEAIERDLIIESFKKVKRLDPTATFDKTTARFQADRGKIPGKLDVEEININITGISDQDKRLVGQIAGAFTAYDHLKRKVGGQQQKGGGNV</sequence>
<evidence type="ECO:0000313" key="3">
    <source>
        <dbReference type="Proteomes" id="UP000178808"/>
    </source>
</evidence>
<keyword evidence="1" id="KW-1133">Transmembrane helix</keyword>
<keyword evidence="1" id="KW-0472">Membrane</keyword>
<dbReference type="AlphaFoldDB" id="A0A1G1Z5I8"/>
<evidence type="ECO:0000313" key="2">
    <source>
        <dbReference type="EMBL" id="OGY59794.1"/>
    </source>
</evidence>
<keyword evidence="1" id="KW-0812">Transmembrane</keyword>
<dbReference type="EMBL" id="MHIZ01000030">
    <property type="protein sequence ID" value="OGY59794.1"/>
    <property type="molecule type" value="Genomic_DNA"/>
</dbReference>
<name>A0A1G1Z5I8_9BACT</name>
<organism evidence="2 3">
    <name type="scientific">Candidatus Colwellbacteria bacterium RIFCSPLOWO2_02_FULL_44_20b</name>
    <dbReference type="NCBI Taxonomy" id="1797691"/>
    <lineage>
        <taxon>Bacteria</taxon>
        <taxon>Candidatus Colwelliibacteriota</taxon>
    </lineage>
</organism>
<dbReference type="Proteomes" id="UP000178808">
    <property type="component" value="Unassembled WGS sequence"/>
</dbReference>
<reference evidence="2 3" key="1">
    <citation type="journal article" date="2016" name="Nat. Commun.">
        <title>Thousands of microbial genomes shed light on interconnected biogeochemical processes in an aquifer system.</title>
        <authorList>
            <person name="Anantharaman K."/>
            <person name="Brown C.T."/>
            <person name="Hug L.A."/>
            <person name="Sharon I."/>
            <person name="Castelle C.J."/>
            <person name="Probst A.J."/>
            <person name="Thomas B.C."/>
            <person name="Singh A."/>
            <person name="Wilkins M.J."/>
            <person name="Karaoz U."/>
            <person name="Brodie E.L."/>
            <person name="Williams K.H."/>
            <person name="Hubbard S.S."/>
            <person name="Banfield J.F."/>
        </authorList>
    </citation>
    <scope>NUCLEOTIDE SEQUENCE [LARGE SCALE GENOMIC DNA]</scope>
</reference>
<protein>
    <recommendedName>
        <fullName evidence="4">Band 7 domain-containing protein</fullName>
    </recommendedName>
</protein>
<gene>
    <name evidence="2" type="ORF">A3I31_01145</name>
</gene>
<comment type="caution">
    <text evidence="2">The sequence shown here is derived from an EMBL/GenBank/DDBJ whole genome shotgun (WGS) entry which is preliminary data.</text>
</comment>
<accession>A0A1G1Z5I8</accession>
<feature type="transmembrane region" description="Helical" evidence="1">
    <location>
        <begin position="31"/>
        <end position="47"/>
    </location>
</feature>
<evidence type="ECO:0008006" key="4">
    <source>
        <dbReference type="Google" id="ProtNLM"/>
    </source>
</evidence>
<evidence type="ECO:0000256" key="1">
    <source>
        <dbReference type="SAM" id="Phobius"/>
    </source>
</evidence>
<proteinExistence type="predicted"/>